<name>A0ABT6Y126_ALISE</name>
<sequence>MNLTDVLYRIDVKKNILDTARPLPPASVKSLIEDFRIRYTHETTAIEGNTLTLRETQAVLEHGITIRGKPLREHLEVTNAYDTLKWLEQKVQSREPVSERLILELHRMLMNGILKEEAGFYRRVPVFIQGASHVPQNWRKVPHEMEKFEAWVKEAETNTHPVVLAAQAHIRLAQIHPFIDGNGRTCRLLVNYILMTHGYPPALYQVEKRAEYLKALEEADHGNEEPFIYVTAEATEWTLDRYLSISNHDR</sequence>
<dbReference type="PROSITE" id="PS51459">
    <property type="entry name" value="FIDO"/>
    <property type="match status" value="1"/>
</dbReference>
<evidence type="ECO:0000313" key="2">
    <source>
        <dbReference type="EMBL" id="MDI9261041.1"/>
    </source>
</evidence>
<keyword evidence="3" id="KW-1185">Reference proteome</keyword>
<dbReference type="SUPFAM" id="SSF140931">
    <property type="entry name" value="Fic-like"/>
    <property type="match status" value="1"/>
</dbReference>
<proteinExistence type="predicted"/>
<dbReference type="Gene3D" id="1.10.3290.10">
    <property type="entry name" value="Fido-like domain"/>
    <property type="match status" value="1"/>
</dbReference>
<evidence type="ECO:0000259" key="1">
    <source>
        <dbReference type="PROSITE" id="PS51459"/>
    </source>
</evidence>
<protein>
    <submittedName>
        <fullName evidence="2">Fic family protein</fullName>
    </submittedName>
</protein>
<dbReference type="Pfam" id="PF02661">
    <property type="entry name" value="Fic"/>
    <property type="match status" value="1"/>
</dbReference>
<dbReference type="InterPro" id="IPR003812">
    <property type="entry name" value="Fido"/>
</dbReference>
<reference evidence="2 3" key="1">
    <citation type="submission" date="2023-04" db="EMBL/GenBank/DDBJ databases">
        <title>A. sendaiensis sub sp. chiapanensis a novel subspecie with specific adaptation in bacterial cell wall isolated from an active volcano.</title>
        <authorList>
            <person name="Alvarez Gutierrez P.E."/>
            <person name="Ortiz Cortes L.Y."/>
        </authorList>
    </citation>
    <scope>NUCLEOTIDE SEQUENCE [LARGE SCALE GENOMIC DNA]</scope>
    <source>
        <strain evidence="2 3">PA2</strain>
    </source>
</reference>
<comment type="caution">
    <text evidence="2">The sequence shown here is derived from an EMBL/GenBank/DDBJ whole genome shotgun (WGS) entry which is preliminary data.</text>
</comment>
<evidence type="ECO:0000313" key="3">
    <source>
        <dbReference type="Proteomes" id="UP001529245"/>
    </source>
</evidence>
<dbReference type="InterPro" id="IPR036597">
    <property type="entry name" value="Fido-like_dom_sf"/>
</dbReference>
<dbReference type="InterPro" id="IPR040198">
    <property type="entry name" value="Fido_containing"/>
</dbReference>
<accession>A0ABT6Y126</accession>
<dbReference type="PANTHER" id="PTHR13504:SF38">
    <property type="entry name" value="FIDO DOMAIN-CONTAINING PROTEIN"/>
    <property type="match status" value="1"/>
</dbReference>
<dbReference type="PANTHER" id="PTHR13504">
    <property type="entry name" value="FIDO DOMAIN-CONTAINING PROTEIN DDB_G0283145"/>
    <property type="match status" value="1"/>
</dbReference>
<dbReference type="RefSeq" id="WP_283204451.1">
    <property type="nucleotide sequence ID" value="NZ_JASGCB010000031.1"/>
</dbReference>
<feature type="domain" description="Fido" evidence="1">
    <location>
        <begin position="97"/>
        <end position="233"/>
    </location>
</feature>
<organism evidence="2 3">
    <name type="scientific">Alicyclobacillus sendaiensis PA2</name>
    <dbReference type="NCBI Taxonomy" id="3029425"/>
    <lineage>
        <taxon>Bacteria</taxon>
        <taxon>Bacillati</taxon>
        <taxon>Bacillota</taxon>
        <taxon>Bacilli</taxon>
        <taxon>Bacillales</taxon>
        <taxon>Alicyclobacillaceae</taxon>
        <taxon>Alicyclobacillus</taxon>
    </lineage>
</organism>
<gene>
    <name evidence="2" type="ORF">QID03_12820</name>
</gene>
<dbReference type="Proteomes" id="UP001529245">
    <property type="component" value="Unassembled WGS sequence"/>
</dbReference>
<dbReference type="EMBL" id="JASGCB010000031">
    <property type="protein sequence ID" value="MDI9261041.1"/>
    <property type="molecule type" value="Genomic_DNA"/>
</dbReference>